<feature type="binding site" evidence="7">
    <location>
        <position position="86"/>
    </location>
    <ligand>
        <name>Mg(2+)</name>
        <dbReference type="ChEBI" id="CHEBI:18420"/>
        <label>1</label>
        <note>catalytic</note>
    </ligand>
</feature>
<feature type="binding site" evidence="6">
    <location>
        <position position="86"/>
    </location>
    <ligand>
        <name>Mg(2+)</name>
        <dbReference type="ChEBI" id="CHEBI:18420"/>
        <label>1</label>
    </ligand>
</feature>
<dbReference type="GO" id="GO:0000287">
    <property type="term" value="F:magnesium ion binding"/>
    <property type="evidence" value="ECO:0007669"/>
    <property type="project" value="UniProtKB-UniRule"/>
</dbReference>
<dbReference type="InterPro" id="IPR020550">
    <property type="entry name" value="Inositol_monophosphatase_CS"/>
</dbReference>
<dbReference type="RefSeq" id="WP_157123648.1">
    <property type="nucleotide sequence ID" value="NZ_LT840185.1"/>
</dbReference>
<dbReference type="Gene3D" id="3.40.190.80">
    <property type="match status" value="1"/>
</dbReference>
<accession>A0A1X7G0J6</accession>
<protein>
    <recommendedName>
        <fullName evidence="6">3'(2'),5'-bisphosphate nucleotidase CysQ</fullName>
        <ecNumber evidence="6">3.1.3.7</ecNumber>
    </recommendedName>
    <alternativeName>
        <fullName evidence="6">3'(2'),5-bisphosphonucleoside 3'(2')-phosphohydrolase</fullName>
    </alternativeName>
    <alternativeName>
        <fullName evidence="6">3'-phosphoadenosine 5'-phosphate phosphatase</fullName>
        <shortName evidence="6">PAP phosphatase</shortName>
    </alternativeName>
</protein>
<comment type="catalytic activity">
    <reaction evidence="6">
        <text>adenosine 3',5'-bisphosphate + H2O = AMP + phosphate</text>
        <dbReference type="Rhea" id="RHEA:10040"/>
        <dbReference type="ChEBI" id="CHEBI:15377"/>
        <dbReference type="ChEBI" id="CHEBI:43474"/>
        <dbReference type="ChEBI" id="CHEBI:58343"/>
        <dbReference type="ChEBI" id="CHEBI:456215"/>
        <dbReference type="EC" id="3.1.3.7"/>
    </reaction>
</comment>
<comment type="subcellular location">
    <subcellularLocation>
        <location evidence="6">Cell inner membrane</location>
        <topology evidence="6">Peripheral membrane protein</topology>
        <orientation evidence="6">Cytoplasmic side</orientation>
    </subcellularLocation>
</comment>
<feature type="binding site" evidence="6">
    <location>
        <position position="88"/>
    </location>
    <ligand>
        <name>Mg(2+)</name>
        <dbReference type="ChEBI" id="CHEBI:18420"/>
        <label>1</label>
    </ligand>
</feature>
<dbReference type="OrthoDB" id="9785695at2"/>
<evidence type="ECO:0000256" key="1">
    <source>
        <dbReference type="ARBA" id="ARBA00005289"/>
    </source>
</evidence>
<evidence type="ECO:0000256" key="4">
    <source>
        <dbReference type="ARBA" id="ARBA00022801"/>
    </source>
</evidence>
<keyword evidence="2 6" id="KW-1003">Cell membrane</keyword>
<feature type="binding site" evidence="6">
    <location>
        <begin position="88"/>
        <end position="91"/>
    </location>
    <ligand>
        <name>substrate</name>
    </ligand>
</feature>
<dbReference type="HAMAP" id="MF_02095">
    <property type="entry name" value="CysQ"/>
    <property type="match status" value="1"/>
</dbReference>
<evidence type="ECO:0000256" key="6">
    <source>
        <dbReference type="HAMAP-Rule" id="MF_02095"/>
    </source>
</evidence>
<keyword evidence="4 6" id="KW-0378">Hydrolase</keyword>
<gene>
    <name evidence="6" type="primary">cysQ</name>
    <name evidence="8" type="ORF">SAMN06295910_0379</name>
</gene>
<dbReference type="PROSITE" id="PS00630">
    <property type="entry name" value="IMP_2"/>
    <property type="match status" value="1"/>
</dbReference>
<dbReference type="AlphaFoldDB" id="A0A1X7G0J6"/>
<keyword evidence="6 7" id="KW-0460">Magnesium</keyword>
<feature type="binding site" evidence="6">
    <location>
        <position position="66"/>
    </location>
    <ligand>
        <name>substrate</name>
    </ligand>
</feature>
<dbReference type="Proteomes" id="UP000192934">
    <property type="component" value="Chromosome I"/>
</dbReference>
<comment type="function">
    <text evidence="6">Converts adenosine-3',5'-bisphosphate (PAP) to AMP.</text>
</comment>
<dbReference type="PRINTS" id="PR00377">
    <property type="entry name" value="IMPHPHTASES"/>
</dbReference>
<evidence type="ECO:0000313" key="8">
    <source>
        <dbReference type="EMBL" id="SMF61393.1"/>
    </source>
</evidence>
<keyword evidence="9" id="KW-1185">Reference proteome</keyword>
<dbReference type="GO" id="GO:0046854">
    <property type="term" value="P:phosphatidylinositol phosphate biosynthetic process"/>
    <property type="evidence" value="ECO:0007669"/>
    <property type="project" value="InterPro"/>
</dbReference>
<dbReference type="CDD" id="cd01638">
    <property type="entry name" value="CysQ"/>
    <property type="match status" value="1"/>
</dbReference>
<dbReference type="Gene3D" id="3.30.540.10">
    <property type="entry name" value="Fructose-1,6-Bisphosphatase, subunit A, domain 1"/>
    <property type="match status" value="1"/>
</dbReference>
<dbReference type="PANTHER" id="PTHR43028">
    <property type="entry name" value="3'(2'),5'-BISPHOSPHATE NUCLEOTIDASE 1"/>
    <property type="match status" value="1"/>
</dbReference>
<dbReference type="PANTHER" id="PTHR43028:SF5">
    <property type="entry name" value="3'(2'),5'-BISPHOSPHATE NUCLEOTIDASE 1"/>
    <property type="match status" value="1"/>
</dbReference>
<dbReference type="InterPro" id="IPR000760">
    <property type="entry name" value="Inositol_monophosphatase-like"/>
</dbReference>
<proteinExistence type="inferred from homology"/>
<dbReference type="SUPFAM" id="SSF56655">
    <property type="entry name" value="Carbohydrate phosphatase"/>
    <property type="match status" value="1"/>
</dbReference>
<dbReference type="InterPro" id="IPR006240">
    <property type="entry name" value="CysQ"/>
</dbReference>
<evidence type="ECO:0000313" key="9">
    <source>
        <dbReference type="Proteomes" id="UP000192934"/>
    </source>
</evidence>
<feature type="binding site" evidence="6">
    <location>
        <position position="212"/>
    </location>
    <ligand>
        <name>substrate</name>
    </ligand>
</feature>
<name>A0A1X7G0J6_9SPHN</name>
<feature type="binding site" evidence="7">
    <location>
        <position position="212"/>
    </location>
    <ligand>
        <name>Mg(2+)</name>
        <dbReference type="ChEBI" id="CHEBI:18420"/>
        <label>1</label>
        <note>catalytic</note>
    </ligand>
</feature>
<dbReference type="STRING" id="941907.SAMN06295910_0379"/>
<reference evidence="9" key="1">
    <citation type="submission" date="2017-04" db="EMBL/GenBank/DDBJ databases">
        <authorList>
            <person name="Varghese N."/>
            <person name="Submissions S."/>
        </authorList>
    </citation>
    <scope>NUCLEOTIDE SEQUENCE [LARGE SCALE GENOMIC DNA]</scope>
    <source>
        <strain evidence="9">Dd16</strain>
    </source>
</reference>
<dbReference type="NCBIfam" id="TIGR01331">
    <property type="entry name" value="bisphos_cysQ"/>
    <property type="match status" value="1"/>
</dbReference>
<evidence type="ECO:0000256" key="7">
    <source>
        <dbReference type="PIRSR" id="PIRSR600760-2"/>
    </source>
</evidence>
<dbReference type="GO" id="GO:0005886">
    <property type="term" value="C:plasma membrane"/>
    <property type="evidence" value="ECO:0007669"/>
    <property type="project" value="UniProtKB-SubCell"/>
</dbReference>
<feature type="binding site" evidence="6">
    <location>
        <position position="66"/>
    </location>
    <ligand>
        <name>Mg(2+)</name>
        <dbReference type="ChEBI" id="CHEBI:18420"/>
        <label>1</label>
    </ligand>
</feature>
<evidence type="ECO:0000256" key="3">
    <source>
        <dbReference type="ARBA" id="ARBA00022519"/>
    </source>
</evidence>
<feature type="binding site" evidence="7">
    <location>
        <position position="89"/>
    </location>
    <ligand>
        <name>Mg(2+)</name>
        <dbReference type="ChEBI" id="CHEBI:18420"/>
        <label>1</label>
        <note>catalytic</note>
    </ligand>
</feature>
<dbReference type="EMBL" id="LT840185">
    <property type="protein sequence ID" value="SMF61393.1"/>
    <property type="molecule type" value="Genomic_DNA"/>
</dbReference>
<keyword evidence="3 6" id="KW-0997">Cell inner membrane</keyword>
<sequence length="252" mass="26245">MPTPILEPLVSAALEAGADILCVYTEGCAVDIKPDGSPVTIADQRAEAIILAALARDFPGVPVVAEEEACAGRIPADLGTRFFLVDPLDGTRGFADRTGEFTVNIALIENGDPVAGVVYAPVPDALYFGEIGHGASRRLKGGAEEAIATRSRLPGRLDAVGSRNHASPEDAARLAEMGVTGHVASGSSLKFCVLAEGGADVYPRWGRTMEWDTAAGHAVLEAAGGRVLDLAGDPLRYGKPGFENPHFIAWGT</sequence>
<organism evidence="8 9">
    <name type="scientific">Allosphingosinicella indica</name>
    <dbReference type="NCBI Taxonomy" id="941907"/>
    <lineage>
        <taxon>Bacteria</taxon>
        <taxon>Pseudomonadati</taxon>
        <taxon>Pseudomonadota</taxon>
        <taxon>Alphaproteobacteria</taxon>
        <taxon>Sphingomonadales</taxon>
        <taxon>Sphingomonadaceae</taxon>
        <taxon>Allosphingosinicella</taxon>
    </lineage>
</organism>
<feature type="binding site" evidence="7">
    <location>
        <position position="66"/>
    </location>
    <ligand>
        <name>Mg(2+)</name>
        <dbReference type="ChEBI" id="CHEBI:18420"/>
        <label>1</label>
        <note>catalytic</note>
    </ligand>
</feature>
<dbReference type="InterPro" id="IPR050725">
    <property type="entry name" value="CysQ/Inositol_MonoPase"/>
</dbReference>
<comment type="similarity">
    <text evidence="1 6">Belongs to the inositol monophosphatase superfamily. CysQ family.</text>
</comment>
<dbReference type="Pfam" id="PF00459">
    <property type="entry name" value="Inositol_P"/>
    <property type="match status" value="1"/>
</dbReference>
<evidence type="ECO:0000256" key="2">
    <source>
        <dbReference type="ARBA" id="ARBA00022475"/>
    </source>
</evidence>
<feature type="binding site" evidence="7">
    <location>
        <position position="88"/>
    </location>
    <ligand>
        <name>Mg(2+)</name>
        <dbReference type="ChEBI" id="CHEBI:18420"/>
        <label>1</label>
        <note>catalytic</note>
    </ligand>
</feature>
<dbReference type="GO" id="GO:0050427">
    <property type="term" value="P:3'-phosphoadenosine 5'-phosphosulfate metabolic process"/>
    <property type="evidence" value="ECO:0007669"/>
    <property type="project" value="TreeGrafter"/>
</dbReference>
<keyword evidence="5 6" id="KW-0472">Membrane</keyword>
<feature type="binding site" evidence="6">
    <location>
        <position position="86"/>
    </location>
    <ligand>
        <name>Mg(2+)</name>
        <dbReference type="ChEBI" id="CHEBI:18420"/>
        <label>2</label>
    </ligand>
</feature>
<keyword evidence="6 7" id="KW-0479">Metal-binding</keyword>
<dbReference type="GO" id="GO:0008441">
    <property type="term" value="F:3'(2'),5'-bisphosphate nucleotidase activity"/>
    <property type="evidence" value="ECO:0007669"/>
    <property type="project" value="UniProtKB-UniRule"/>
</dbReference>
<evidence type="ECO:0000256" key="5">
    <source>
        <dbReference type="ARBA" id="ARBA00023136"/>
    </source>
</evidence>
<dbReference type="EC" id="3.1.3.7" evidence="6"/>
<feature type="binding site" evidence="6">
    <location>
        <position position="89"/>
    </location>
    <ligand>
        <name>Mg(2+)</name>
        <dbReference type="ChEBI" id="CHEBI:18420"/>
        <label>2</label>
    </ligand>
</feature>
<feature type="binding site" evidence="6">
    <location>
        <position position="212"/>
    </location>
    <ligand>
        <name>Mg(2+)</name>
        <dbReference type="ChEBI" id="CHEBI:18420"/>
        <label>2</label>
    </ligand>
</feature>
<comment type="cofactor">
    <cofactor evidence="6 7">
        <name>Mg(2+)</name>
        <dbReference type="ChEBI" id="CHEBI:18420"/>
    </cofactor>
</comment>
<dbReference type="GO" id="GO:0000103">
    <property type="term" value="P:sulfate assimilation"/>
    <property type="evidence" value="ECO:0007669"/>
    <property type="project" value="TreeGrafter"/>
</dbReference>